<name>A0A078AP18_STYLE</name>
<gene>
    <name evidence="2" type="primary">Contig10806.g11553</name>
    <name evidence="2" type="ORF">STYLEM_12926</name>
</gene>
<evidence type="ECO:0000313" key="3">
    <source>
        <dbReference type="Proteomes" id="UP000039865"/>
    </source>
</evidence>
<evidence type="ECO:0000313" key="2">
    <source>
        <dbReference type="EMBL" id="CDW83874.1"/>
    </source>
</evidence>
<accession>A0A078AP18</accession>
<dbReference type="OrthoDB" id="10001977at2759"/>
<proteinExistence type="predicted"/>
<dbReference type="InParanoid" id="A0A078AP18"/>
<dbReference type="InterPro" id="IPR006571">
    <property type="entry name" value="TLDc_dom"/>
</dbReference>
<dbReference type="PROSITE" id="PS51886">
    <property type="entry name" value="TLDC"/>
    <property type="match status" value="1"/>
</dbReference>
<dbReference type="EMBL" id="CCKQ01012266">
    <property type="protein sequence ID" value="CDW83874.1"/>
    <property type="molecule type" value="Genomic_DNA"/>
</dbReference>
<dbReference type="AlphaFoldDB" id="A0A078AP18"/>
<keyword evidence="3" id="KW-1185">Reference proteome</keyword>
<organism evidence="2 3">
    <name type="scientific">Stylonychia lemnae</name>
    <name type="common">Ciliate</name>
    <dbReference type="NCBI Taxonomy" id="5949"/>
    <lineage>
        <taxon>Eukaryota</taxon>
        <taxon>Sar</taxon>
        <taxon>Alveolata</taxon>
        <taxon>Ciliophora</taxon>
        <taxon>Intramacronucleata</taxon>
        <taxon>Spirotrichea</taxon>
        <taxon>Stichotrichia</taxon>
        <taxon>Sporadotrichida</taxon>
        <taxon>Oxytrichidae</taxon>
        <taxon>Stylonychinae</taxon>
        <taxon>Stylonychia</taxon>
    </lineage>
</organism>
<dbReference type="SMART" id="SM00584">
    <property type="entry name" value="TLDc"/>
    <property type="match status" value="1"/>
</dbReference>
<dbReference type="PANTHER" id="PTHR23354">
    <property type="entry name" value="NUCLEOLAR PROTEIN 7/ESTROGEN RECEPTOR COACTIVATOR-RELATED"/>
    <property type="match status" value="1"/>
</dbReference>
<dbReference type="OMA" id="EWINDEF"/>
<sequence>MLPILRDEIKEIQILIDNINQDSFQLINKHQNDEEQKQVPAQNEQEIKAKEQKDREVAMTLEKIVQQDRPKYLEFRRLVDYHLESLKYQEMKDKPKLLPITGQTKLLYKATNDGFLAANFHQKCDNQGKTISFILSDQGQVFGGYTSLSWASNNTQYKDNDAFIFSLSKNTLHKQYQNFDYAVYHGKDYLIVFGGGHDIRIYTGCNNNTSNLNQCNLGYAYLPPQGLKYGDQQATEYLAGSAQFKVIEIEVYQVIV</sequence>
<evidence type="ECO:0000259" key="1">
    <source>
        <dbReference type="PROSITE" id="PS51886"/>
    </source>
</evidence>
<reference evidence="2 3" key="1">
    <citation type="submission" date="2014-06" db="EMBL/GenBank/DDBJ databases">
        <authorList>
            <person name="Swart Estienne"/>
        </authorList>
    </citation>
    <scope>NUCLEOTIDE SEQUENCE [LARGE SCALE GENOMIC DNA]</scope>
    <source>
        <strain evidence="2 3">130c</strain>
    </source>
</reference>
<dbReference type="Pfam" id="PF07534">
    <property type="entry name" value="TLD"/>
    <property type="match status" value="1"/>
</dbReference>
<dbReference type="Proteomes" id="UP000039865">
    <property type="component" value="Unassembled WGS sequence"/>
</dbReference>
<protein>
    <recommendedName>
        <fullName evidence="1">TLDc domain-containing protein</fullName>
    </recommendedName>
</protein>
<dbReference type="PANTHER" id="PTHR23354:SF122">
    <property type="entry name" value="GTPASE-ACTIVATING PROTEIN SKYWALKER"/>
    <property type="match status" value="1"/>
</dbReference>
<feature type="domain" description="TLDc" evidence="1">
    <location>
        <begin position="82"/>
        <end position="255"/>
    </location>
</feature>